<sequence length="118" mass="12749">MLRGPSLLPRKHRGRRLLSPLATAMVLPSTCNSHPRLLPPQRHPPSFALRHALRPAGAVLSDYSGGASRVALLEFVGAGEGNNIFRATLRTTRSTRYSSSCDPASTGGHRVLGEVWRA</sequence>
<gene>
    <name evidence="1" type="ORF">PVAP13_3KG366900</name>
</gene>
<evidence type="ECO:0000313" key="1">
    <source>
        <dbReference type="EMBL" id="KAG2626535.1"/>
    </source>
</evidence>
<keyword evidence="2" id="KW-1185">Reference proteome</keyword>
<protein>
    <submittedName>
        <fullName evidence="1">Uncharacterized protein</fullName>
    </submittedName>
</protein>
<accession>A0A8T0UWW8</accession>
<reference evidence="1" key="1">
    <citation type="submission" date="2020-05" db="EMBL/GenBank/DDBJ databases">
        <title>WGS assembly of Panicum virgatum.</title>
        <authorList>
            <person name="Lovell J.T."/>
            <person name="Jenkins J."/>
            <person name="Shu S."/>
            <person name="Juenger T.E."/>
            <person name="Schmutz J."/>
        </authorList>
    </citation>
    <scope>NUCLEOTIDE SEQUENCE</scope>
    <source>
        <strain evidence="1">AP13</strain>
    </source>
</reference>
<dbReference type="Proteomes" id="UP000823388">
    <property type="component" value="Chromosome 3K"/>
</dbReference>
<dbReference type="AlphaFoldDB" id="A0A8T0UWW8"/>
<organism evidence="1 2">
    <name type="scientific">Panicum virgatum</name>
    <name type="common">Blackwell switchgrass</name>
    <dbReference type="NCBI Taxonomy" id="38727"/>
    <lineage>
        <taxon>Eukaryota</taxon>
        <taxon>Viridiplantae</taxon>
        <taxon>Streptophyta</taxon>
        <taxon>Embryophyta</taxon>
        <taxon>Tracheophyta</taxon>
        <taxon>Spermatophyta</taxon>
        <taxon>Magnoliopsida</taxon>
        <taxon>Liliopsida</taxon>
        <taxon>Poales</taxon>
        <taxon>Poaceae</taxon>
        <taxon>PACMAD clade</taxon>
        <taxon>Panicoideae</taxon>
        <taxon>Panicodae</taxon>
        <taxon>Paniceae</taxon>
        <taxon>Panicinae</taxon>
        <taxon>Panicum</taxon>
        <taxon>Panicum sect. Hiantes</taxon>
    </lineage>
</organism>
<dbReference type="EMBL" id="CM029041">
    <property type="protein sequence ID" value="KAG2626535.1"/>
    <property type="molecule type" value="Genomic_DNA"/>
</dbReference>
<evidence type="ECO:0000313" key="2">
    <source>
        <dbReference type="Proteomes" id="UP000823388"/>
    </source>
</evidence>
<proteinExistence type="predicted"/>
<name>A0A8T0UWW8_PANVG</name>
<comment type="caution">
    <text evidence="1">The sequence shown here is derived from an EMBL/GenBank/DDBJ whole genome shotgun (WGS) entry which is preliminary data.</text>
</comment>